<reference evidence="2 3" key="1">
    <citation type="submission" date="2018-11" db="EMBL/GenBank/DDBJ databases">
        <authorList>
            <consortium name="Pathogen Informatics"/>
        </authorList>
    </citation>
    <scope>NUCLEOTIDE SEQUENCE [LARGE SCALE GENOMIC DNA]</scope>
    <source>
        <strain>Denwood</strain>
        <strain evidence="3">Zambia</strain>
    </source>
</reference>
<dbReference type="EMBL" id="UZAL01031738">
    <property type="protein sequence ID" value="VDP59053.1"/>
    <property type="molecule type" value="Genomic_DNA"/>
</dbReference>
<keyword evidence="3" id="KW-1185">Reference proteome</keyword>
<organism evidence="2 3">
    <name type="scientific">Schistosoma mattheei</name>
    <dbReference type="NCBI Taxonomy" id="31246"/>
    <lineage>
        <taxon>Eukaryota</taxon>
        <taxon>Metazoa</taxon>
        <taxon>Spiralia</taxon>
        <taxon>Lophotrochozoa</taxon>
        <taxon>Platyhelminthes</taxon>
        <taxon>Trematoda</taxon>
        <taxon>Digenea</taxon>
        <taxon>Strigeidida</taxon>
        <taxon>Schistosomatoidea</taxon>
        <taxon>Schistosomatidae</taxon>
        <taxon>Schistosoma</taxon>
    </lineage>
</organism>
<sequence>MTGSDSSMCDLEVKSSLSLTSHLHEYQRNPLFHINTTTITTNATTTINNHINTTPINNYQQQNDTMYDNNNDNDVKIKSSMNDRISDNKINDTHSTTVVHEENENPRRSIPLTNASSLEGGNSNFQTMSGNTIPFLPISATHDGRYEWPPSMRHSSANTDRFIQGINTNTDTRQEDFRNQLISNNSNNYDFKSALPTNIMADDEINQTNHHNL</sequence>
<accession>A0A183PBJ3</accession>
<name>A0A183PBJ3_9TREM</name>
<evidence type="ECO:0000256" key="1">
    <source>
        <dbReference type="SAM" id="MobiDB-lite"/>
    </source>
</evidence>
<dbReference type="AlphaFoldDB" id="A0A183PBJ3"/>
<evidence type="ECO:0000313" key="3">
    <source>
        <dbReference type="Proteomes" id="UP000269396"/>
    </source>
</evidence>
<proteinExistence type="predicted"/>
<gene>
    <name evidence="2" type="ORF">SMTD_LOCUS11728</name>
</gene>
<protein>
    <submittedName>
        <fullName evidence="2">Uncharacterized protein</fullName>
    </submittedName>
</protein>
<feature type="region of interest" description="Disordered" evidence="1">
    <location>
        <begin position="85"/>
        <end position="119"/>
    </location>
</feature>
<dbReference type="Proteomes" id="UP000269396">
    <property type="component" value="Unassembled WGS sequence"/>
</dbReference>
<evidence type="ECO:0000313" key="2">
    <source>
        <dbReference type="EMBL" id="VDP59053.1"/>
    </source>
</evidence>